<organism evidence="2">
    <name type="scientific">viral metagenome</name>
    <dbReference type="NCBI Taxonomy" id="1070528"/>
    <lineage>
        <taxon>unclassified sequences</taxon>
        <taxon>metagenomes</taxon>
        <taxon>organismal metagenomes</taxon>
    </lineage>
</organism>
<accession>A0A6C0KCU8</accession>
<proteinExistence type="predicted"/>
<keyword evidence="1" id="KW-0472">Membrane</keyword>
<protein>
    <submittedName>
        <fullName evidence="2">Uncharacterized protein</fullName>
    </submittedName>
</protein>
<reference evidence="2" key="1">
    <citation type="journal article" date="2020" name="Nature">
        <title>Giant virus diversity and host interactions through global metagenomics.</title>
        <authorList>
            <person name="Schulz F."/>
            <person name="Roux S."/>
            <person name="Paez-Espino D."/>
            <person name="Jungbluth S."/>
            <person name="Walsh D.A."/>
            <person name="Denef V.J."/>
            <person name="McMahon K.D."/>
            <person name="Konstantinidis K.T."/>
            <person name="Eloe-Fadrosh E.A."/>
            <person name="Kyrpides N.C."/>
            <person name="Woyke T."/>
        </authorList>
    </citation>
    <scope>NUCLEOTIDE SEQUENCE</scope>
    <source>
        <strain evidence="2">GVMAG-S-1102113-126</strain>
    </source>
</reference>
<sequence length="84" mass="9517">MELTQNSILIIVVILIAVGLGYQKYNENKDVNHEYLMENRGPIVLGCALLGGMYYYFTRLNKDAIQMPMFTSGGDVLDEGTFYE</sequence>
<evidence type="ECO:0000256" key="1">
    <source>
        <dbReference type="SAM" id="Phobius"/>
    </source>
</evidence>
<keyword evidence="1" id="KW-0812">Transmembrane</keyword>
<name>A0A6C0KCU8_9ZZZZ</name>
<dbReference type="AlphaFoldDB" id="A0A6C0KCU8"/>
<dbReference type="EMBL" id="MN740844">
    <property type="protein sequence ID" value="QHU14570.1"/>
    <property type="molecule type" value="Genomic_DNA"/>
</dbReference>
<feature type="transmembrane region" description="Helical" evidence="1">
    <location>
        <begin position="7"/>
        <end position="25"/>
    </location>
</feature>
<feature type="transmembrane region" description="Helical" evidence="1">
    <location>
        <begin position="40"/>
        <end position="57"/>
    </location>
</feature>
<evidence type="ECO:0000313" key="2">
    <source>
        <dbReference type="EMBL" id="QHU14570.1"/>
    </source>
</evidence>
<keyword evidence="1" id="KW-1133">Transmembrane helix</keyword>